<evidence type="ECO:0000313" key="2">
    <source>
        <dbReference type="Proteomes" id="UP000010475"/>
    </source>
</evidence>
<keyword evidence="2" id="KW-1185">Reference proteome</keyword>
<evidence type="ECO:0000313" key="1">
    <source>
        <dbReference type="EMBL" id="AFZ27306.1"/>
    </source>
</evidence>
<sequence length="77" mass="8000">MVCGTDKTSPWFCYRKTCPSPCEGEGCLLGQGGKTPSYPGRSRIILGEGCPLGQGGKTCPSLCVGEGCPLGQGEVFR</sequence>
<organism evidence="1 2">
    <name type="scientific">Cylindrospermum stagnale PCC 7417</name>
    <dbReference type="NCBI Taxonomy" id="56107"/>
    <lineage>
        <taxon>Bacteria</taxon>
        <taxon>Bacillati</taxon>
        <taxon>Cyanobacteriota</taxon>
        <taxon>Cyanophyceae</taxon>
        <taxon>Nostocales</taxon>
        <taxon>Nostocaceae</taxon>
        <taxon>Cylindrospermum</taxon>
    </lineage>
</organism>
<dbReference type="AlphaFoldDB" id="K9X5F9"/>
<dbReference type="HOGENOM" id="CLU_2632244_0_0_3"/>
<proteinExistence type="predicted"/>
<dbReference type="Proteomes" id="UP000010475">
    <property type="component" value="Chromosome"/>
</dbReference>
<accession>K9X5F9</accession>
<gene>
    <name evidence="1" type="ORF">Cylst_5274</name>
</gene>
<protein>
    <submittedName>
        <fullName evidence="1">Uncharacterized protein</fullName>
    </submittedName>
</protein>
<reference evidence="1 2" key="1">
    <citation type="submission" date="2012-06" db="EMBL/GenBank/DDBJ databases">
        <title>Finished chromosome of genome of Cylindrospermum stagnale PCC 7417.</title>
        <authorList>
            <consortium name="US DOE Joint Genome Institute"/>
            <person name="Gugger M."/>
            <person name="Coursin T."/>
            <person name="Rippka R."/>
            <person name="Tandeau De Marsac N."/>
            <person name="Huntemann M."/>
            <person name="Wei C.-L."/>
            <person name="Han J."/>
            <person name="Detter J.C."/>
            <person name="Han C."/>
            <person name="Tapia R."/>
            <person name="Chen A."/>
            <person name="Kyrpides N."/>
            <person name="Mavromatis K."/>
            <person name="Markowitz V."/>
            <person name="Szeto E."/>
            <person name="Ivanova N."/>
            <person name="Pagani I."/>
            <person name="Pati A."/>
            <person name="Goodwin L."/>
            <person name="Nordberg H.P."/>
            <person name="Cantor M.N."/>
            <person name="Hua S.X."/>
            <person name="Woyke T."/>
            <person name="Kerfeld C.A."/>
        </authorList>
    </citation>
    <scope>NUCLEOTIDE SEQUENCE [LARGE SCALE GENOMIC DNA]</scope>
    <source>
        <strain evidence="1 2">PCC 7417</strain>
    </source>
</reference>
<dbReference type="KEGG" id="csg:Cylst_5274"/>
<name>K9X5F9_9NOST</name>
<dbReference type="EMBL" id="CP003642">
    <property type="protein sequence ID" value="AFZ27306.1"/>
    <property type="molecule type" value="Genomic_DNA"/>
</dbReference>